<dbReference type="InterPro" id="IPR011335">
    <property type="entry name" value="Restrct_endonuc-II-like"/>
</dbReference>
<dbReference type="GO" id="GO:0005524">
    <property type="term" value="F:ATP binding"/>
    <property type="evidence" value="ECO:0007669"/>
    <property type="project" value="UniProtKB-UniRule"/>
</dbReference>
<dbReference type="Gene3D" id="3.40.50.300">
    <property type="entry name" value="P-loop containing nucleotide triphosphate hydrolases"/>
    <property type="match status" value="2"/>
</dbReference>
<evidence type="ECO:0000256" key="10">
    <source>
        <dbReference type="HAMAP-Rule" id="MF_01486"/>
    </source>
</evidence>
<sequence>MFTIYHANQLDTQKEMLLKLMEVDPLADPFASEIILVQSPGMAQWLQIQMAERLGIAANLHFPMPASFIWQQYCATLPNVTEQTLFNKEAMTWRLMNLIQKSQFQPLLQYFQISPQSAQHKLYQLVYKIADLFDQYLVYRPDWINAWEQQNDDKILQEILGQQQDQSQVVEHIQWQGHLWRALVAEIKASQGEVLHRANLHQRYLQALQQNAPTSLPPRIFIFGISALPKSYLDTFYAISQHCDVHLFFNNPSRYYWGDILDPLHWQQLNLRQRQDHISQQNIALLSEQQHIQFSQQDFAITYDNEQLLVGNPLLATWGKLGRDFLHMLTDLGANEISAYFDTPNESLLQQIQQSILELQTVPLHVTKEDPSLSIHACHSAMREVEVLHDHLLQLFETDPNLTPKDIVVMTADIDHYTPYIHAVFGQYQDNRAIPYSLSDGKLTANDVLVSGFLNLFSLPEKEFNAEDVLALLDIPAVRERFQIEATEFTRLRAWVEASGIRFGLTPEDIIQPNYNAWQSGLERMLLGYAMREENGIWQDCIGFDSSYGLKGPLVGKLSAFIEVLSQWQHYLSQDHSIKDWQFGLIEFMARFFQETADNQDTLLYLKKTINELAVQLEHIGYEDLISTQVLSEVLTEKWQHSHNELRFLAGKVSFCTLLPMRAIPFKVVCLLGMNDGDYPRQQPRNSFDLMQYHRQKGDRLRREDDRYLFLEALLSAQQQLYISYIGRSIVDNQAKEPSVLVNQLIDYICENATETITRSDVIQQHSMQIFSPENFGKAHRSFAYQWLPSADNKDGIPDFIQPLVMDNVTGEKPRIELSALIQFVQNPVKHFFEKRLGVYFKQDENHIESHENFVLDHLSLYQIRDALLRSPENLTAYFEALKIKGTLPLGAFGQIYAQKVRSDLKDISALLAPYFDQVEQQKSIELELDSAVLYGNISQLYGAEYQRVGWRVGSIRDSDRIENWLVYLALQGSTEQRIPPAIFYGKNKKWAGESTKIVEKATALSQLNIYVEAYLRGEYKLQLIPSPKMGEYFKLLNKEENEINMAQYRAIFERIAYEENYTFVSEDLYWQRVLSQSRQIDFDEVNGEFLRWFGLLLSD</sequence>
<dbReference type="HAMAP" id="MF_01486">
    <property type="entry name" value="RecC"/>
    <property type="match status" value="1"/>
</dbReference>
<dbReference type="InterPro" id="IPR013986">
    <property type="entry name" value="DExx_box_DNA_helicase_dom_sf"/>
</dbReference>
<dbReference type="EMBL" id="PHHA01000026">
    <property type="protein sequence ID" value="PJG84606.1"/>
    <property type="molecule type" value="Genomic_DNA"/>
</dbReference>
<keyword evidence="9 10" id="KW-0234">DNA repair</keyword>
<dbReference type="SUPFAM" id="SSF52540">
    <property type="entry name" value="P-loop containing nucleoside triphosphate hydrolases"/>
    <property type="match status" value="2"/>
</dbReference>
<dbReference type="GO" id="GO:0008854">
    <property type="term" value="F:exodeoxyribonuclease V activity"/>
    <property type="evidence" value="ECO:0007669"/>
    <property type="project" value="InterPro"/>
</dbReference>
<evidence type="ECO:0000256" key="1">
    <source>
        <dbReference type="ARBA" id="ARBA00022722"/>
    </source>
</evidence>
<dbReference type="PANTHER" id="PTHR30591:SF1">
    <property type="entry name" value="RECBCD ENZYME SUBUNIT RECC"/>
    <property type="match status" value="1"/>
</dbReference>
<dbReference type="GO" id="GO:0003678">
    <property type="term" value="F:DNA helicase activity"/>
    <property type="evidence" value="ECO:0007669"/>
    <property type="project" value="UniProtKB-UniRule"/>
</dbReference>
<dbReference type="RefSeq" id="WP_100289434.1">
    <property type="nucleotide sequence ID" value="NZ_PHHA01000026.1"/>
</dbReference>
<evidence type="ECO:0000256" key="8">
    <source>
        <dbReference type="ARBA" id="ARBA00023125"/>
    </source>
</evidence>
<keyword evidence="8 10" id="KW-0238">DNA-binding</keyword>
<evidence type="ECO:0000256" key="9">
    <source>
        <dbReference type="ARBA" id="ARBA00023204"/>
    </source>
</evidence>
<dbReference type="Gene3D" id="1.10.10.990">
    <property type="match status" value="1"/>
</dbReference>
<dbReference type="Pfam" id="PF04257">
    <property type="entry name" value="Exonuc_V_gamma"/>
    <property type="match status" value="1"/>
</dbReference>
<keyword evidence="2 10" id="KW-0547">Nucleotide-binding</keyword>
<comment type="caution">
    <text evidence="12">The sequence shown here is derived from an EMBL/GenBank/DDBJ whole genome shotgun (WGS) entry which is preliminary data.</text>
</comment>
<evidence type="ECO:0000256" key="7">
    <source>
        <dbReference type="ARBA" id="ARBA00022840"/>
    </source>
</evidence>
<comment type="function">
    <text evidence="10">A helicase/nuclease that prepares dsDNA breaks (DSB) for recombinational DNA repair. Binds to DSBs and unwinds DNA via a highly rapid and processive ATP-dependent bidirectional helicase activity. Unwinds dsDNA until it encounters a Chi (crossover hotspot instigator) sequence from the 3' direction. Cuts ssDNA a few nucleotides 3' to the Chi site. The properties and activities of the enzyme are changed at Chi. The Chi-altered holoenzyme produces a long 3'-ssDNA overhang and facilitates RecA-binding to the ssDNA for homologous DNA recombination and repair. Holoenzyme degrades any linearized DNA that is unable to undergo homologous recombination. In the holoenzyme this subunit recognizes the wild-type Chi sequence, and when added to isolated RecB increases its ATP-dependent helicase processivity.</text>
</comment>
<name>A0A2M8S0H2_9PAST</name>
<reference evidence="12 13" key="1">
    <citation type="submission" date="2017-11" db="EMBL/GenBank/DDBJ databases">
        <title>Reclassification of Bisgaard taxon 7 as Conservatibacter flavescens gen. nov., sp. nov.</title>
        <authorList>
            <person name="Christensen H."/>
        </authorList>
    </citation>
    <scope>NUCLEOTIDE SEQUENCE [LARGE SCALE GENOMIC DNA]</scope>
    <source>
        <strain evidence="12 13">7_4</strain>
    </source>
</reference>
<dbReference type="GO" id="GO:0003677">
    <property type="term" value="F:DNA binding"/>
    <property type="evidence" value="ECO:0007669"/>
    <property type="project" value="UniProtKB-UniRule"/>
</dbReference>
<accession>A0A2M8S0H2</accession>
<keyword evidence="13" id="KW-1185">Reference proteome</keyword>
<dbReference type="GO" id="GO:0009338">
    <property type="term" value="C:exodeoxyribonuclease V complex"/>
    <property type="evidence" value="ECO:0007669"/>
    <property type="project" value="InterPro"/>
</dbReference>
<dbReference type="GO" id="GO:0000724">
    <property type="term" value="P:double-strand break repair via homologous recombination"/>
    <property type="evidence" value="ECO:0007669"/>
    <property type="project" value="UniProtKB-UniRule"/>
</dbReference>
<dbReference type="NCBIfam" id="TIGR01450">
    <property type="entry name" value="recC"/>
    <property type="match status" value="1"/>
</dbReference>
<dbReference type="Gene3D" id="1.10.10.160">
    <property type="match status" value="1"/>
</dbReference>
<evidence type="ECO:0000313" key="12">
    <source>
        <dbReference type="EMBL" id="PJG84606.1"/>
    </source>
</evidence>
<keyword evidence="7 10" id="KW-0067">ATP-binding</keyword>
<evidence type="ECO:0000256" key="3">
    <source>
        <dbReference type="ARBA" id="ARBA00022763"/>
    </source>
</evidence>
<protein>
    <recommendedName>
        <fullName evidence="10">RecBCD enzyme subunit RecC</fullName>
    </recommendedName>
    <alternativeName>
        <fullName evidence="10">Exonuclease V subunit RecC</fullName>
        <shortName evidence="10">ExoV subunit RecC</shortName>
    </alternativeName>
    <alternativeName>
        <fullName evidence="10">Helicase/nuclease RecBCD subunit RecC</fullName>
    </alternativeName>
</protein>
<evidence type="ECO:0000313" key="13">
    <source>
        <dbReference type="Proteomes" id="UP000229329"/>
    </source>
</evidence>
<dbReference type="PIRSF" id="PIRSF000980">
    <property type="entry name" value="RecC"/>
    <property type="match status" value="1"/>
</dbReference>
<proteinExistence type="inferred from homology"/>
<keyword evidence="1 10" id="KW-0540">Nuclease</keyword>
<evidence type="ECO:0000256" key="6">
    <source>
        <dbReference type="ARBA" id="ARBA00022839"/>
    </source>
</evidence>
<comment type="miscellaneous">
    <text evidence="10">In the RecBCD complex, RecB has a slow 3'-5' helicase, an exonuclease activity and loads RecA onto ssDNA, RecD has a fast 5'-3' helicase activity, while RecC stimulates the ATPase and processivity of the RecB helicase and contributes to recognition of the Chi site.</text>
</comment>
<dbReference type="PANTHER" id="PTHR30591">
    <property type="entry name" value="RECBCD ENZYME SUBUNIT RECC"/>
    <property type="match status" value="1"/>
</dbReference>
<dbReference type="OrthoDB" id="9762834at2"/>
<dbReference type="Proteomes" id="UP000229329">
    <property type="component" value="Unassembled WGS sequence"/>
</dbReference>
<evidence type="ECO:0000256" key="2">
    <source>
        <dbReference type="ARBA" id="ARBA00022741"/>
    </source>
</evidence>
<dbReference type="InterPro" id="IPR041500">
    <property type="entry name" value="RecC_C"/>
</dbReference>
<keyword evidence="3 10" id="KW-0227">DNA damage</keyword>
<feature type="domain" description="RecC C-terminal" evidence="11">
    <location>
        <begin position="815"/>
        <end position="1020"/>
    </location>
</feature>
<gene>
    <name evidence="10 12" type="primary">recC</name>
    <name evidence="12" type="ORF">CVP05_10030</name>
</gene>
<dbReference type="Pfam" id="PF17946">
    <property type="entry name" value="RecC_C"/>
    <property type="match status" value="1"/>
</dbReference>
<organism evidence="12 13">
    <name type="scientific">Conservatibacter flavescens</name>
    <dbReference type="NCBI Taxonomy" id="28161"/>
    <lineage>
        <taxon>Bacteria</taxon>
        <taxon>Pseudomonadati</taxon>
        <taxon>Pseudomonadota</taxon>
        <taxon>Gammaproteobacteria</taxon>
        <taxon>Pasteurellales</taxon>
        <taxon>Pasteurellaceae</taxon>
        <taxon>Conservatibacter</taxon>
    </lineage>
</organism>
<dbReference type="InterPro" id="IPR027417">
    <property type="entry name" value="P-loop_NTPase"/>
</dbReference>
<evidence type="ECO:0000256" key="4">
    <source>
        <dbReference type="ARBA" id="ARBA00022801"/>
    </source>
</evidence>
<keyword evidence="5 10" id="KW-0347">Helicase</keyword>
<evidence type="ECO:0000259" key="11">
    <source>
        <dbReference type="Pfam" id="PF17946"/>
    </source>
</evidence>
<dbReference type="SUPFAM" id="SSF52980">
    <property type="entry name" value="Restriction endonuclease-like"/>
    <property type="match status" value="1"/>
</dbReference>
<evidence type="ECO:0000256" key="5">
    <source>
        <dbReference type="ARBA" id="ARBA00022806"/>
    </source>
</evidence>
<comment type="similarity">
    <text evidence="10">Belongs to the RecC family.</text>
</comment>
<comment type="subunit">
    <text evidence="10">Heterotrimer of RecB, RecC and RecD. All subunits contribute to DNA-binding.</text>
</comment>
<dbReference type="AlphaFoldDB" id="A0A2M8S0H2"/>
<dbReference type="InterPro" id="IPR006697">
    <property type="entry name" value="RecC"/>
</dbReference>
<dbReference type="Gene3D" id="3.40.50.10930">
    <property type="match status" value="1"/>
</dbReference>
<keyword evidence="4 10" id="KW-0378">Hydrolase</keyword>
<keyword evidence="6 10" id="KW-0269">Exonuclease</keyword>